<dbReference type="EMBL" id="CP002869">
    <property type="protein sequence ID" value="AEI40338.1"/>
    <property type="molecule type" value="Genomic_DNA"/>
</dbReference>
<dbReference type="Gene3D" id="3.20.20.100">
    <property type="entry name" value="NADP-dependent oxidoreductase domain"/>
    <property type="match status" value="1"/>
</dbReference>
<gene>
    <name evidence="2" type="ordered locus">KNP414_01776</name>
</gene>
<sequence length="217" mass="25170">MGRILEELGRREEAMLMAWNFFQEEGREQETVSFTPYEPHHLAWQLEELRTTWLDMLVIHVHDEQERLMEELSLAAQWVRKGKIRQLALGMARAEHVERLPESHQVSYILTPYNFFHRQPGEAAFRSARQRGIRCIALSPFVRGWKLEKLAGSRADNASLLLRWLTGKPEVDGVVVSMRNKDWVGANLAAERAGQLSVRELQELEEKLRVLSPDAMD</sequence>
<dbReference type="HOGENOM" id="CLU_1271252_0_0_9"/>
<accession>F8FQI3</accession>
<proteinExistence type="predicted"/>
<dbReference type="PANTHER" id="PTHR43312:SF1">
    <property type="entry name" value="NADP-DEPENDENT OXIDOREDUCTASE DOMAIN-CONTAINING PROTEIN"/>
    <property type="match status" value="1"/>
</dbReference>
<protein>
    <recommendedName>
        <fullName evidence="1">NADP-dependent oxidoreductase domain-containing protein</fullName>
    </recommendedName>
</protein>
<evidence type="ECO:0000313" key="3">
    <source>
        <dbReference type="Proteomes" id="UP000006620"/>
    </source>
</evidence>
<evidence type="ECO:0000313" key="2">
    <source>
        <dbReference type="EMBL" id="AEI40338.1"/>
    </source>
</evidence>
<organism evidence="2 3">
    <name type="scientific">Paenibacillus mucilaginosus (strain KNP414)</name>
    <dbReference type="NCBI Taxonomy" id="1036673"/>
    <lineage>
        <taxon>Bacteria</taxon>
        <taxon>Bacillati</taxon>
        <taxon>Bacillota</taxon>
        <taxon>Bacilli</taxon>
        <taxon>Bacillales</taxon>
        <taxon>Paenibacillaceae</taxon>
        <taxon>Paenibacillus</taxon>
    </lineage>
</organism>
<dbReference type="Proteomes" id="UP000006620">
    <property type="component" value="Chromosome"/>
</dbReference>
<reference evidence="3" key="1">
    <citation type="submission" date="2011-06" db="EMBL/GenBank/DDBJ databases">
        <title>Complete genome sequence of Paenibacillus mucilaginosus KNP414.</title>
        <authorList>
            <person name="Wang J."/>
            <person name="Hu S."/>
            <person name="Hu X."/>
            <person name="Zhang B."/>
            <person name="Dong D."/>
            <person name="Zhang S."/>
            <person name="Zhao K."/>
            <person name="Wu D."/>
        </authorList>
    </citation>
    <scope>NUCLEOTIDE SEQUENCE [LARGE SCALE GENOMIC DNA]</scope>
    <source>
        <strain evidence="3">KNP414</strain>
    </source>
</reference>
<dbReference type="KEGG" id="pms:KNP414_01776"/>
<name>F8FQI3_PAEMK</name>
<evidence type="ECO:0000259" key="1">
    <source>
        <dbReference type="Pfam" id="PF00248"/>
    </source>
</evidence>
<dbReference type="Pfam" id="PF00248">
    <property type="entry name" value="Aldo_ket_red"/>
    <property type="match status" value="1"/>
</dbReference>
<dbReference type="InterPro" id="IPR036812">
    <property type="entry name" value="NAD(P)_OxRdtase_dom_sf"/>
</dbReference>
<reference evidence="2 3" key="2">
    <citation type="journal article" date="2013" name="Genome Announc.">
        <title>Genome Sequence of Growth-Improving Paenibacillus mucilaginosus Strain KNP414.</title>
        <authorList>
            <person name="Lu J.J."/>
            <person name="Wang J.F."/>
            <person name="Hu X.F."/>
        </authorList>
    </citation>
    <scope>NUCLEOTIDE SEQUENCE [LARGE SCALE GENOMIC DNA]</scope>
    <source>
        <strain evidence="2 3">KNP414</strain>
    </source>
</reference>
<dbReference type="InterPro" id="IPR053135">
    <property type="entry name" value="AKR2_Oxidoreductase"/>
</dbReference>
<dbReference type="PATRIC" id="fig|1036673.3.peg.1580"/>
<dbReference type="SUPFAM" id="SSF51430">
    <property type="entry name" value="NAD(P)-linked oxidoreductase"/>
    <property type="match status" value="1"/>
</dbReference>
<dbReference type="AlphaFoldDB" id="F8FQI3"/>
<dbReference type="PANTHER" id="PTHR43312">
    <property type="entry name" value="D-THREO-ALDOSE 1-DEHYDROGENASE"/>
    <property type="match status" value="1"/>
</dbReference>
<dbReference type="InterPro" id="IPR023210">
    <property type="entry name" value="NADP_OxRdtase_dom"/>
</dbReference>
<feature type="domain" description="NADP-dependent oxidoreductase" evidence="1">
    <location>
        <begin position="45"/>
        <end position="146"/>
    </location>
</feature>